<dbReference type="GO" id="GO:0006567">
    <property type="term" value="P:L-threonine catabolic process"/>
    <property type="evidence" value="ECO:0007669"/>
    <property type="project" value="TreeGrafter"/>
</dbReference>
<evidence type="ECO:0000256" key="2">
    <source>
        <dbReference type="ARBA" id="ARBA00010869"/>
    </source>
</evidence>
<dbReference type="Gene3D" id="3.40.50.1100">
    <property type="match status" value="2"/>
</dbReference>
<sequence length="327" mass="34884">MDKLPINPGITDVVKAYKFLKSRVRRTPTEYSYALSERAGAPVYLKLENQQLCGSFKLRGALYKMNSLSPEERALGVVTCSSGNHGQGVAMAARELGIKTWIFVPDTCPETKKEAIRRRGGDFTELVVADGDYDFTERAAHEYAESLGITYVSSFEDATVVAGQGTAGFEMFMDEPEIELLLVPAGGGGLMNGVAIAAKALNPNVEIWGVQTDTSNPWVVSWEGGSVKEVEYGETLADGLAGGIPQSLLSLAKLRVKGILEVTEEELAAAIAFMHREQHQVIEGAGAVGIAALLAGKAPVGGRRTGIVVSGGNIDEAKLLKVLAENR</sequence>
<evidence type="ECO:0000256" key="3">
    <source>
        <dbReference type="ARBA" id="ARBA00022898"/>
    </source>
</evidence>
<accession>A0A645CRN7</accession>
<dbReference type="PANTHER" id="PTHR48078:SF6">
    <property type="entry name" value="L-THREONINE DEHYDRATASE CATABOLIC TDCB"/>
    <property type="match status" value="1"/>
</dbReference>
<dbReference type="GO" id="GO:0006565">
    <property type="term" value="P:L-serine catabolic process"/>
    <property type="evidence" value="ECO:0007669"/>
    <property type="project" value="TreeGrafter"/>
</dbReference>
<keyword evidence="4 6" id="KW-0456">Lyase</keyword>
<keyword evidence="3" id="KW-0663">Pyridoxal phosphate</keyword>
<evidence type="ECO:0000256" key="4">
    <source>
        <dbReference type="ARBA" id="ARBA00023239"/>
    </source>
</evidence>
<name>A0A645CRN7_9ZZZZ</name>
<dbReference type="InterPro" id="IPR001926">
    <property type="entry name" value="TrpB-like_PALP"/>
</dbReference>
<evidence type="ECO:0000259" key="5">
    <source>
        <dbReference type="Pfam" id="PF00291"/>
    </source>
</evidence>
<dbReference type="Pfam" id="PF00291">
    <property type="entry name" value="PALP"/>
    <property type="match status" value="1"/>
</dbReference>
<dbReference type="EMBL" id="VSSQ01029574">
    <property type="protein sequence ID" value="MPM79756.1"/>
    <property type="molecule type" value="Genomic_DNA"/>
</dbReference>
<dbReference type="EC" id="4.3.1.19" evidence="6"/>
<organism evidence="6">
    <name type="scientific">bioreactor metagenome</name>
    <dbReference type="NCBI Taxonomy" id="1076179"/>
    <lineage>
        <taxon>unclassified sequences</taxon>
        <taxon>metagenomes</taxon>
        <taxon>ecological metagenomes</taxon>
    </lineage>
</organism>
<dbReference type="InterPro" id="IPR050147">
    <property type="entry name" value="Ser/Thr_Dehydratase"/>
</dbReference>
<dbReference type="SUPFAM" id="SSF53686">
    <property type="entry name" value="Tryptophan synthase beta subunit-like PLP-dependent enzymes"/>
    <property type="match status" value="1"/>
</dbReference>
<dbReference type="GO" id="GO:0003941">
    <property type="term" value="F:L-serine ammonia-lyase activity"/>
    <property type="evidence" value="ECO:0007669"/>
    <property type="project" value="TreeGrafter"/>
</dbReference>
<protein>
    <submittedName>
        <fullName evidence="6">L-threonine dehydratase catabolic TdcB</fullName>
        <ecNumber evidence="6">4.3.1.19</ecNumber>
    </submittedName>
</protein>
<comment type="similarity">
    <text evidence="2">Belongs to the serine/threonine dehydratase family.</text>
</comment>
<dbReference type="PANTHER" id="PTHR48078">
    <property type="entry name" value="THREONINE DEHYDRATASE, MITOCHONDRIAL-RELATED"/>
    <property type="match status" value="1"/>
</dbReference>
<feature type="domain" description="Tryptophan synthase beta chain-like PALP" evidence="5">
    <location>
        <begin position="23"/>
        <end position="311"/>
    </location>
</feature>
<gene>
    <name evidence="6" type="primary">tdcB_19</name>
    <name evidence="6" type="ORF">SDC9_126797</name>
</gene>
<dbReference type="FunFam" id="3.40.50.1100:FF:000005">
    <property type="entry name" value="Threonine dehydratase catabolic"/>
    <property type="match status" value="1"/>
</dbReference>
<dbReference type="InterPro" id="IPR036052">
    <property type="entry name" value="TrpB-like_PALP_sf"/>
</dbReference>
<evidence type="ECO:0000256" key="1">
    <source>
        <dbReference type="ARBA" id="ARBA00001933"/>
    </source>
</evidence>
<comment type="caution">
    <text evidence="6">The sequence shown here is derived from an EMBL/GenBank/DDBJ whole genome shotgun (WGS) entry which is preliminary data.</text>
</comment>
<comment type="cofactor">
    <cofactor evidence="1">
        <name>pyridoxal 5'-phosphate</name>
        <dbReference type="ChEBI" id="CHEBI:597326"/>
    </cofactor>
</comment>
<proteinExistence type="inferred from homology"/>
<dbReference type="GO" id="GO:0009097">
    <property type="term" value="P:isoleucine biosynthetic process"/>
    <property type="evidence" value="ECO:0007669"/>
    <property type="project" value="TreeGrafter"/>
</dbReference>
<dbReference type="AlphaFoldDB" id="A0A645CRN7"/>
<dbReference type="GO" id="GO:0004794">
    <property type="term" value="F:threonine deaminase activity"/>
    <property type="evidence" value="ECO:0007669"/>
    <property type="project" value="UniProtKB-EC"/>
</dbReference>
<evidence type="ECO:0000313" key="6">
    <source>
        <dbReference type="EMBL" id="MPM79756.1"/>
    </source>
</evidence>
<dbReference type="CDD" id="cd01562">
    <property type="entry name" value="Thr-dehyd"/>
    <property type="match status" value="1"/>
</dbReference>
<reference evidence="6" key="1">
    <citation type="submission" date="2019-08" db="EMBL/GenBank/DDBJ databases">
        <authorList>
            <person name="Kucharzyk K."/>
            <person name="Murdoch R.W."/>
            <person name="Higgins S."/>
            <person name="Loffler F."/>
        </authorList>
    </citation>
    <scope>NUCLEOTIDE SEQUENCE</scope>
</reference>